<dbReference type="EMBL" id="KI894016">
    <property type="protein sequence ID" value="OCF46542.1"/>
    <property type="molecule type" value="Genomic_DNA"/>
</dbReference>
<feature type="compositionally biased region" description="Low complexity" evidence="1">
    <location>
        <begin position="146"/>
        <end position="165"/>
    </location>
</feature>
<feature type="region of interest" description="Disordered" evidence="1">
    <location>
        <begin position="120"/>
        <end position="214"/>
    </location>
</feature>
<evidence type="ECO:0000256" key="1">
    <source>
        <dbReference type="SAM" id="MobiDB-lite"/>
    </source>
</evidence>
<name>A0A1B9HTE3_9TREE</name>
<feature type="compositionally biased region" description="Basic and acidic residues" evidence="1">
    <location>
        <begin position="182"/>
        <end position="193"/>
    </location>
</feature>
<dbReference type="AlphaFoldDB" id="A0A1B9HTE3"/>
<reference evidence="4" key="2">
    <citation type="submission" date="2013-07" db="EMBL/GenBank/DDBJ databases">
        <authorList>
            <consortium name="The Broad Institute Genome Sequencing Platform"/>
            <person name="Cuomo C."/>
            <person name="Litvintseva A."/>
            <person name="Chen Y."/>
            <person name="Heitman J."/>
            <person name="Sun S."/>
            <person name="Springer D."/>
            <person name="Dromer F."/>
            <person name="Young S.K."/>
            <person name="Zeng Q."/>
            <person name="Gargeya S."/>
            <person name="Fitzgerald M."/>
            <person name="Abouelleil A."/>
            <person name="Alvarado L."/>
            <person name="Berlin A.M."/>
            <person name="Chapman S.B."/>
            <person name="Dewar J."/>
            <person name="Goldberg J."/>
            <person name="Griggs A."/>
            <person name="Gujja S."/>
            <person name="Hansen M."/>
            <person name="Howarth C."/>
            <person name="Imamovic A."/>
            <person name="Larimer J."/>
            <person name="McCowan C."/>
            <person name="Murphy C."/>
            <person name="Pearson M."/>
            <person name="Priest M."/>
            <person name="Roberts A."/>
            <person name="Saif S."/>
            <person name="Shea T."/>
            <person name="Sykes S."/>
            <person name="Wortman J."/>
            <person name="Nusbaum C."/>
            <person name="Birren B."/>
        </authorList>
    </citation>
    <scope>NUCLEOTIDE SEQUENCE</scope>
    <source>
        <strain evidence="4">CBS 10737</strain>
    </source>
</reference>
<dbReference type="Proteomes" id="UP000094020">
    <property type="component" value="Chromosome 9"/>
</dbReference>
<dbReference type="RefSeq" id="XP_019007761.1">
    <property type="nucleotide sequence ID" value="XM_019159089.1"/>
</dbReference>
<reference evidence="3" key="1">
    <citation type="submission" date="2013-07" db="EMBL/GenBank/DDBJ databases">
        <title>The Genome Sequence of Cryptococcus pinus CBS10737.</title>
        <authorList>
            <consortium name="The Broad Institute Genome Sequencing Platform"/>
            <person name="Cuomo C."/>
            <person name="Litvintseva A."/>
            <person name="Chen Y."/>
            <person name="Heitman J."/>
            <person name="Sun S."/>
            <person name="Springer D."/>
            <person name="Dromer F."/>
            <person name="Young S.K."/>
            <person name="Zeng Q."/>
            <person name="Gargeya S."/>
            <person name="Fitzgerald M."/>
            <person name="Abouelleil A."/>
            <person name="Alvarado L."/>
            <person name="Berlin A.M."/>
            <person name="Chapman S.B."/>
            <person name="Dewar J."/>
            <person name="Goldberg J."/>
            <person name="Griggs A."/>
            <person name="Gujja S."/>
            <person name="Hansen M."/>
            <person name="Howarth C."/>
            <person name="Imamovic A."/>
            <person name="Larimer J."/>
            <person name="McCowan C."/>
            <person name="Murphy C."/>
            <person name="Pearson M."/>
            <person name="Priest M."/>
            <person name="Roberts A."/>
            <person name="Saif S."/>
            <person name="Shea T."/>
            <person name="Sykes S."/>
            <person name="Wortman J."/>
            <person name="Nusbaum C."/>
            <person name="Birren B."/>
        </authorList>
    </citation>
    <scope>NUCLEOTIDE SEQUENCE [LARGE SCALE GENOMIC DNA]</scope>
    <source>
        <strain evidence="3">CBS 10737</strain>
    </source>
</reference>
<reference evidence="4" key="4">
    <citation type="submission" date="2024-02" db="EMBL/GenBank/DDBJ databases">
        <title>Comparative genomics of Cryptococcus and Kwoniella reveals pathogenesis evolution and contrasting modes of karyotype evolution via chromosome fusion or intercentromeric recombination.</title>
        <authorList>
            <person name="Coelho M.A."/>
            <person name="David-Palma M."/>
            <person name="Shea T."/>
            <person name="Bowers K."/>
            <person name="McGinley-Smith S."/>
            <person name="Mohammad A.W."/>
            <person name="Gnirke A."/>
            <person name="Yurkov A.M."/>
            <person name="Nowrousian M."/>
            <person name="Sun S."/>
            <person name="Cuomo C.A."/>
            <person name="Heitman J."/>
        </authorList>
    </citation>
    <scope>NUCLEOTIDE SEQUENCE</scope>
    <source>
        <strain evidence="4">CBS 10737</strain>
    </source>
</reference>
<evidence type="ECO:0000313" key="3">
    <source>
        <dbReference type="EMBL" id="OCF46542.1"/>
    </source>
</evidence>
<accession>A0A1B9HTE3</accession>
<dbReference type="Pfam" id="PF15377">
    <property type="entry name" value="DUF4604"/>
    <property type="match status" value="1"/>
</dbReference>
<dbReference type="KEGG" id="kpin:30175764"/>
<organism evidence="3">
    <name type="scientific">Kwoniella pini CBS 10737</name>
    <dbReference type="NCBI Taxonomy" id="1296096"/>
    <lineage>
        <taxon>Eukaryota</taxon>
        <taxon>Fungi</taxon>
        <taxon>Dikarya</taxon>
        <taxon>Basidiomycota</taxon>
        <taxon>Agaricomycotina</taxon>
        <taxon>Tremellomycetes</taxon>
        <taxon>Tremellales</taxon>
        <taxon>Cryptococcaceae</taxon>
        <taxon>Kwoniella</taxon>
    </lineage>
</organism>
<dbReference type="GeneID" id="30175764"/>
<keyword evidence="5" id="KW-1185">Reference proteome</keyword>
<dbReference type="InterPro" id="IPR027911">
    <property type="entry name" value="DUF4604"/>
</dbReference>
<feature type="region of interest" description="Disordered" evidence="1">
    <location>
        <begin position="39"/>
        <end position="100"/>
    </location>
</feature>
<dbReference type="OrthoDB" id="2553298at2759"/>
<reference evidence="3" key="3">
    <citation type="submission" date="2016-07" db="EMBL/GenBank/DDBJ databases">
        <title>Evolution of pathogenesis and genome organization in the Tremellales.</title>
        <authorList>
            <person name="Cuomo C."/>
            <person name="Litvintseva A."/>
            <person name="Heitman J."/>
            <person name="Chen Y."/>
            <person name="Sun S."/>
            <person name="Springer D."/>
            <person name="Dromer F."/>
            <person name="Young S."/>
            <person name="Zeng Q."/>
            <person name="Chapman S."/>
            <person name="Gujja S."/>
            <person name="Saif S."/>
            <person name="Birren B."/>
        </authorList>
    </citation>
    <scope>NUCLEOTIDE SEQUENCE</scope>
    <source>
        <strain evidence="3">CBS 10737</strain>
    </source>
</reference>
<feature type="compositionally biased region" description="Basic and acidic residues" evidence="1">
    <location>
        <begin position="56"/>
        <end position="75"/>
    </location>
</feature>
<sequence length="214" mass="24170">MSRKGMTKQQYSTGLTYISNKPKFLQNFGLEQSSTTFNSEIEKEEINERQNNIPSRPKEGKWSNGSDDEKEKQQLSEEDEWEENFGGGGGGGNLNEDGPQIVVLKKGKHLNEDEFKKLRKKIKGESSLSPPPISNSINLKENKNQSNSNLIKSNKGKIINNSKSNLNKRKLVGVGNEDLIENIEKDDNKEKEKKNKNKKPKKGMLSFNEAEGEE</sequence>
<protein>
    <recommendedName>
        <fullName evidence="2">DUF4604 domain-containing protein</fullName>
    </recommendedName>
</protein>
<evidence type="ECO:0000313" key="4">
    <source>
        <dbReference type="EMBL" id="WWC72752.1"/>
    </source>
</evidence>
<dbReference type="EMBL" id="CP144527">
    <property type="protein sequence ID" value="WWC72752.1"/>
    <property type="molecule type" value="Genomic_DNA"/>
</dbReference>
<feature type="domain" description="DUF4604" evidence="2">
    <location>
        <begin position="14"/>
        <end position="211"/>
    </location>
</feature>
<evidence type="ECO:0000259" key="2">
    <source>
        <dbReference type="Pfam" id="PF15377"/>
    </source>
</evidence>
<proteinExistence type="predicted"/>
<evidence type="ECO:0000313" key="5">
    <source>
        <dbReference type="Proteomes" id="UP000094020"/>
    </source>
</evidence>
<gene>
    <name evidence="3" type="ORF">I206_07395</name>
    <name evidence="4" type="ORF">I206_106716</name>
</gene>